<dbReference type="Pfam" id="PF04389">
    <property type="entry name" value="Peptidase_M28"/>
    <property type="match status" value="1"/>
</dbReference>
<dbReference type="Gene3D" id="3.40.630.10">
    <property type="entry name" value="Zn peptidases"/>
    <property type="match status" value="1"/>
</dbReference>
<keyword evidence="3" id="KW-0479">Metal-binding</keyword>
<keyword evidence="1 6" id="KW-0808">Transferase</keyword>
<evidence type="ECO:0000256" key="4">
    <source>
        <dbReference type="SAM" id="MobiDB-lite"/>
    </source>
</evidence>
<dbReference type="PANTHER" id="PTHR12283">
    <property type="entry name" value="GLUTAMINYL-PEPTIDE CYCLOTRANSFERASE"/>
    <property type="match status" value="1"/>
</dbReference>
<gene>
    <name evidence="6" type="ORF">IFM46972_02270</name>
</gene>
<feature type="region of interest" description="Disordered" evidence="4">
    <location>
        <begin position="416"/>
        <end position="542"/>
    </location>
</feature>
<keyword evidence="3" id="KW-0378">Hydrolase</keyword>
<feature type="compositionally biased region" description="Polar residues" evidence="4">
    <location>
        <begin position="495"/>
        <end position="504"/>
    </location>
</feature>
<accession>A0A8H3NER9</accession>
<evidence type="ECO:0000256" key="1">
    <source>
        <dbReference type="ARBA" id="ARBA00022679"/>
    </source>
</evidence>
<dbReference type="EMBL" id="BLKC01000011">
    <property type="protein sequence ID" value="GFF28153.1"/>
    <property type="molecule type" value="Genomic_DNA"/>
</dbReference>
<dbReference type="GO" id="GO:0006508">
    <property type="term" value="P:proteolysis"/>
    <property type="evidence" value="ECO:0007669"/>
    <property type="project" value="UniProtKB-KW"/>
</dbReference>
<feature type="domain" description="Peptidase M28" evidence="5">
    <location>
        <begin position="127"/>
        <end position="365"/>
    </location>
</feature>
<evidence type="ECO:0000256" key="3">
    <source>
        <dbReference type="RuleBase" id="RU361240"/>
    </source>
</evidence>
<keyword evidence="3" id="KW-0862">Zinc</keyword>
<protein>
    <recommendedName>
        <fullName evidence="3">Peptide hydrolase</fullName>
        <ecNumber evidence="3">3.4.-.-</ecNumber>
    </recommendedName>
</protein>
<dbReference type="InterPro" id="IPR040234">
    <property type="entry name" value="QC/QCL"/>
</dbReference>
<dbReference type="GO" id="GO:0016603">
    <property type="term" value="F:glutaminyl-peptide cyclotransferase activity"/>
    <property type="evidence" value="ECO:0007669"/>
    <property type="project" value="InterPro"/>
</dbReference>
<feature type="compositionally biased region" description="Basic and acidic residues" evidence="4">
    <location>
        <begin position="459"/>
        <end position="470"/>
    </location>
</feature>
<dbReference type="SUPFAM" id="SSF53187">
    <property type="entry name" value="Zn-dependent exopeptidases"/>
    <property type="match status" value="1"/>
</dbReference>
<comment type="similarity">
    <text evidence="3">Belongs to the peptidase M28 family.</text>
</comment>
<name>A0A8H3NER9_9EURO</name>
<keyword evidence="3" id="KW-0732">Signal</keyword>
<organism evidence="6 7">
    <name type="scientific">Aspergillus udagawae</name>
    <dbReference type="NCBI Taxonomy" id="91492"/>
    <lineage>
        <taxon>Eukaryota</taxon>
        <taxon>Fungi</taxon>
        <taxon>Dikarya</taxon>
        <taxon>Ascomycota</taxon>
        <taxon>Pezizomycotina</taxon>
        <taxon>Eurotiomycetes</taxon>
        <taxon>Eurotiomycetidae</taxon>
        <taxon>Eurotiales</taxon>
        <taxon>Aspergillaceae</taxon>
        <taxon>Aspergillus</taxon>
        <taxon>Aspergillus subgen. Fumigati</taxon>
    </lineage>
</organism>
<feature type="compositionally biased region" description="Basic and acidic residues" evidence="4">
    <location>
        <begin position="480"/>
        <end position="490"/>
    </location>
</feature>
<evidence type="ECO:0000313" key="6">
    <source>
        <dbReference type="EMBL" id="GFF28153.1"/>
    </source>
</evidence>
<feature type="compositionally biased region" description="Polar residues" evidence="4">
    <location>
        <begin position="439"/>
        <end position="455"/>
    </location>
</feature>
<reference evidence="6 7" key="1">
    <citation type="submission" date="2020-01" db="EMBL/GenBank/DDBJ databases">
        <title>Draft genome sequence of Aspergillus udagawae IFM 46972.</title>
        <authorList>
            <person name="Takahashi H."/>
            <person name="Yaguchi T."/>
        </authorList>
    </citation>
    <scope>NUCLEOTIDE SEQUENCE [LARGE SCALE GENOMIC DNA]</scope>
    <source>
        <strain evidence="6 7">IFM 46972</strain>
    </source>
</reference>
<dbReference type="PANTHER" id="PTHR12283:SF6">
    <property type="entry name" value="GLUTAMINYL-PEPTIDE CYCLOTRANSFERASE-RELATED"/>
    <property type="match status" value="1"/>
</dbReference>
<evidence type="ECO:0000259" key="5">
    <source>
        <dbReference type="Pfam" id="PF04389"/>
    </source>
</evidence>
<dbReference type="CDD" id="cd03880">
    <property type="entry name" value="M28_QC_like"/>
    <property type="match status" value="1"/>
</dbReference>
<dbReference type="GO" id="GO:0008233">
    <property type="term" value="F:peptidase activity"/>
    <property type="evidence" value="ECO:0007669"/>
    <property type="project" value="UniProtKB-KW"/>
</dbReference>
<sequence length="585" mass="65098">MLSAYAGLVRWLLAICVTLPLLLLPAGAYESLSDETLKALPRPNTDFDIHTGALLAPILRPRVPGTPGSAAVLNHFVDFFRTSLPNWKIEFQNSTSKTPVSHGKEVPFVNFIASRDPPWASVGDVGRVTFVAHYDSKITPEGFIGAIDSAAPCAIIMHAMRSIDAALSKKWEAMQAQGRTDATLEGQKGIQVLFLDGEEAFHLWTATDSLYGARSLAEHWDSQVHPAVSVYKTPLSSISLFVLLDLLGSKNPYIQSYFATTHWAYKKLVTLEKRFRDLKQFKSFSGDASERQWFADGAKNEHQLTTSWGIQDDHIPFLARGVEILHVIDSSPMTGFPKVWHSMDDDGEHLDLDTVEDWSMLFSAFAAEWMELEGFMPGSEAQPKKKRSHPERKTELLPNVYPVIAARPHVGWSTVRRIAGPGHTPRKPQATPNAAAPVTNRQSISATVNVGSLQLSARRRADSEQNDERKRRIPPRRIGKHGEKAEDFRRISHSGYEQSQTELQPGQVRKDRPRLLRPVQHPRNDYEVGHEGQSGSGDHERKLLDRRVHGGITRDTGRAGRNVLASIDEIRGQQGGGEENGCCDE</sequence>
<dbReference type="GO" id="GO:0008270">
    <property type="term" value="F:zinc ion binding"/>
    <property type="evidence" value="ECO:0007669"/>
    <property type="project" value="TreeGrafter"/>
</dbReference>
<feature type="signal peptide" evidence="3">
    <location>
        <begin position="1"/>
        <end position="28"/>
    </location>
</feature>
<evidence type="ECO:0000256" key="2">
    <source>
        <dbReference type="ARBA" id="ARBA00023315"/>
    </source>
</evidence>
<keyword evidence="2" id="KW-0012">Acyltransferase</keyword>
<dbReference type="AlphaFoldDB" id="A0A8H3NER9"/>
<dbReference type="FunFam" id="3.40.630.10:FF:000074">
    <property type="entry name" value="Peptide hydrolase"/>
    <property type="match status" value="1"/>
</dbReference>
<dbReference type="EC" id="3.4.-.-" evidence="3"/>
<evidence type="ECO:0000313" key="7">
    <source>
        <dbReference type="Proteomes" id="UP000465221"/>
    </source>
</evidence>
<comment type="caution">
    <text evidence="6">The sequence shown here is derived from an EMBL/GenBank/DDBJ whole genome shotgun (WGS) entry which is preliminary data.</text>
</comment>
<dbReference type="InterPro" id="IPR007484">
    <property type="entry name" value="Peptidase_M28"/>
</dbReference>
<proteinExistence type="inferred from homology"/>
<keyword evidence="3" id="KW-0645">Protease</keyword>
<feature type="chain" id="PRO_5034299457" description="Peptide hydrolase" evidence="3">
    <location>
        <begin position="29"/>
        <end position="585"/>
    </location>
</feature>
<dbReference type="Proteomes" id="UP000465221">
    <property type="component" value="Unassembled WGS sequence"/>
</dbReference>
<dbReference type="InterPro" id="IPR037457">
    <property type="entry name" value="M28_QC"/>
</dbReference>